<comment type="caution">
    <text evidence="1">The sequence shown here is derived from an EMBL/GenBank/DDBJ whole genome shotgun (WGS) entry which is preliminary data.</text>
</comment>
<gene>
    <name evidence="1" type="ORF">O6H91_01G153400</name>
</gene>
<evidence type="ECO:0000313" key="2">
    <source>
        <dbReference type="Proteomes" id="UP001162992"/>
    </source>
</evidence>
<dbReference type="Proteomes" id="UP001162992">
    <property type="component" value="Chromosome 1"/>
</dbReference>
<organism evidence="1 2">
    <name type="scientific">Diphasiastrum complanatum</name>
    <name type="common">Issler's clubmoss</name>
    <name type="synonym">Lycopodium complanatum</name>
    <dbReference type="NCBI Taxonomy" id="34168"/>
    <lineage>
        <taxon>Eukaryota</taxon>
        <taxon>Viridiplantae</taxon>
        <taxon>Streptophyta</taxon>
        <taxon>Embryophyta</taxon>
        <taxon>Tracheophyta</taxon>
        <taxon>Lycopodiopsida</taxon>
        <taxon>Lycopodiales</taxon>
        <taxon>Lycopodiaceae</taxon>
        <taxon>Lycopodioideae</taxon>
        <taxon>Diphasiastrum</taxon>
    </lineage>
</organism>
<dbReference type="EMBL" id="CM055092">
    <property type="protein sequence ID" value="KAJ7571181.1"/>
    <property type="molecule type" value="Genomic_DNA"/>
</dbReference>
<protein>
    <submittedName>
        <fullName evidence="1">Uncharacterized protein</fullName>
    </submittedName>
</protein>
<evidence type="ECO:0000313" key="1">
    <source>
        <dbReference type="EMBL" id="KAJ7571181.1"/>
    </source>
</evidence>
<name>A0ACC2EXC6_DIPCM</name>
<sequence length="162" mass="17538">MAAPAVVCSGVVSSLPALKRTRTLISYCCAIPSSISSVTASGSERHKILRTGSRHFVSRSSHALQVLCRTKDQPNASNSRSNVINMVDPLEAKRLAAEQAKVLQALAKFQRQKEIEATNGGWAMVGLTSGLFIEAYTGKNIVSQVLDYFRSLFEIIQDALPS</sequence>
<keyword evidence="2" id="KW-1185">Reference proteome</keyword>
<accession>A0ACC2EXC6</accession>
<reference evidence="2" key="1">
    <citation type="journal article" date="2024" name="Proc. Natl. Acad. Sci. U.S.A.">
        <title>Extraordinary preservation of gene collinearity over three hundred million years revealed in homosporous lycophytes.</title>
        <authorList>
            <person name="Li C."/>
            <person name="Wickell D."/>
            <person name="Kuo L.Y."/>
            <person name="Chen X."/>
            <person name="Nie B."/>
            <person name="Liao X."/>
            <person name="Peng D."/>
            <person name="Ji J."/>
            <person name="Jenkins J."/>
            <person name="Williams M."/>
            <person name="Shu S."/>
            <person name="Plott C."/>
            <person name="Barry K."/>
            <person name="Rajasekar S."/>
            <person name="Grimwood J."/>
            <person name="Han X."/>
            <person name="Sun S."/>
            <person name="Hou Z."/>
            <person name="He W."/>
            <person name="Dai G."/>
            <person name="Sun C."/>
            <person name="Schmutz J."/>
            <person name="Leebens-Mack J.H."/>
            <person name="Li F.W."/>
            <person name="Wang L."/>
        </authorList>
    </citation>
    <scope>NUCLEOTIDE SEQUENCE [LARGE SCALE GENOMIC DNA]</scope>
    <source>
        <strain evidence="2">cv. PW_Plant_1</strain>
    </source>
</reference>
<proteinExistence type="predicted"/>